<keyword evidence="5 20" id="KW-0378">Hydrolase</keyword>
<dbReference type="GO" id="GO:0005829">
    <property type="term" value="C:cytosol"/>
    <property type="evidence" value="ECO:0007669"/>
    <property type="project" value="TreeGrafter"/>
</dbReference>
<dbReference type="EMBL" id="RCZD01000017">
    <property type="protein sequence ID" value="TPG55827.1"/>
    <property type="molecule type" value="Genomic_DNA"/>
</dbReference>
<comment type="cofactor">
    <cofactor evidence="1">
        <name>Co(2+)</name>
        <dbReference type="ChEBI" id="CHEBI:48828"/>
    </cofactor>
</comment>
<dbReference type="GO" id="GO:0006508">
    <property type="term" value="P:proteolysis"/>
    <property type="evidence" value="ECO:0007669"/>
    <property type="project" value="UniProtKB-KW"/>
</dbReference>
<evidence type="ECO:0000256" key="7">
    <source>
        <dbReference type="ARBA" id="ARBA00022997"/>
    </source>
</evidence>
<evidence type="ECO:0000256" key="10">
    <source>
        <dbReference type="ARBA" id="ARBA00036421"/>
    </source>
</evidence>
<dbReference type="NCBIfam" id="TIGR01893">
    <property type="entry name" value="aa-his-dipept"/>
    <property type="match status" value="1"/>
</dbReference>
<evidence type="ECO:0000256" key="4">
    <source>
        <dbReference type="ARBA" id="ARBA00022723"/>
    </source>
</evidence>
<dbReference type="InterPro" id="IPR001160">
    <property type="entry name" value="Peptidase_M20C"/>
</dbReference>
<keyword evidence="3" id="KW-0645">Protease</keyword>
<dbReference type="InterPro" id="IPR002933">
    <property type="entry name" value="Peptidase_M20"/>
</dbReference>
<dbReference type="AlphaFoldDB" id="A0A502G1M7"/>
<dbReference type="GO" id="GO:0046872">
    <property type="term" value="F:metal ion binding"/>
    <property type="evidence" value="ECO:0007669"/>
    <property type="project" value="UniProtKB-KW"/>
</dbReference>
<protein>
    <recommendedName>
        <fullName evidence="14">Cytosol non-specific dipeptidase</fullName>
        <ecNumber evidence="11">3.4.13.18</ecNumber>
    </recommendedName>
    <alternativeName>
        <fullName evidence="17">Aminoacyl-histidine dipeptidase</fullName>
    </alternativeName>
    <alternativeName>
        <fullName evidence="16">Beta-alanyl-histidine dipeptidase</fullName>
    </alternativeName>
    <alternativeName>
        <fullName evidence="15">Carnosinase</fullName>
    </alternativeName>
    <alternativeName>
        <fullName evidence="12">Peptidase D</fullName>
    </alternativeName>
    <alternativeName>
        <fullName evidence="18">Xaa-His dipeptidase</fullName>
    </alternativeName>
</protein>
<evidence type="ECO:0000256" key="9">
    <source>
        <dbReference type="ARBA" id="ARBA00023285"/>
    </source>
</evidence>
<dbReference type="FunFam" id="3.40.630.10:FF:000015">
    <property type="entry name" value="Aminoacyl-histidine dipeptidase PepD"/>
    <property type="match status" value="1"/>
</dbReference>
<evidence type="ECO:0000256" key="11">
    <source>
        <dbReference type="ARBA" id="ARBA00038976"/>
    </source>
</evidence>
<dbReference type="Gene3D" id="3.40.630.10">
    <property type="entry name" value="Zn peptidases"/>
    <property type="match status" value="2"/>
</dbReference>
<keyword evidence="7 20" id="KW-0224">Dipeptidase</keyword>
<keyword evidence="4" id="KW-0479">Metal-binding</keyword>
<dbReference type="CDD" id="cd03890">
    <property type="entry name" value="M20_pepD"/>
    <property type="match status" value="1"/>
</dbReference>
<comment type="similarity">
    <text evidence="13">Belongs to the peptidase M20C family.</text>
</comment>
<evidence type="ECO:0000256" key="3">
    <source>
        <dbReference type="ARBA" id="ARBA00022670"/>
    </source>
</evidence>
<dbReference type="FunFam" id="3.40.630.10:FF:000018">
    <property type="entry name" value="Aminoacyl-histidine dipeptidase PepD"/>
    <property type="match status" value="1"/>
</dbReference>
<evidence type="ECO:0000256" key="16">
    <source>
        <dbReference type="ARBA" id="ARBA00076004"/>
    </source>
</evidence>
<organism evidence="20 21">
    <name type="scientific">Ewingella americana</name>
    <dbReference type="NCBI Taxonomy" id="41202"/>
    <lineage>
        <taxon>Bacteria</taxon>
        <taxon>Pseudomonadati</taxon>
        <taxon>Pseudomonadota</taxon>
        <taxon>Gammaproteobacteria</taxon>
        <taxon>Enterobacterales</taxon>
        <taxon>Yersiniaceae</taxon>
        <taxon>Ewingella</taxon>
    </lineage>
</organism>
<dbReference type="PIRSF" id="PIRSF016599">
    <property type="entry name" value="Xaa-His_dipept"/>
    <property type="match status" value="1"/>
</dbReference>
<evidence type="ECO:0000256" key="2">
    <source>
        <dbReference type="ARBA" id="ARBA00001947"/>
    </source>
</evidence>
<dbReference type="Pfam" id="PF01546">
    <property type="entry name" value="Peptidase_M20"/>
    <property type="match status" value="1"/>
</dbReference>
<gene>
    <name evidence="20" type="primary">pepD</name>
    <name evidence="20" type="ORF">EAH77_22870</name>
</gene>
<evidence type="ECO:0000313" key="20">
    <source>
        <dbReference type="EMBL" id="TPG55827.1"/>
    </source>
</evidence>
<comment type="caution">
    <text evidence="20">The sequence shown here is derived from an EMBL/GenBank/DDBJ whole genome shotgun (WGS) entry which is preliminary data.</text>
</comment>
<feature type="domain" description="Peptidase M20 dimerisation" evidence="19">
    <location>
        <begin position="207"/>
        <end position="289"/>
    </location>
</feature>
<keyword evidence="21" id="KW-1185">Reference proteome</keyword>
<dbReference type="Proteomes" id="UP000317663">
    <property type="component" value="Unassembled WGS sequence"/>
</dbReference>
<keyword evidence="6" id="KW-0862">Zinc</keyword>
<keyword evidence="8" id="KW-0482">Metalloprotease</keyword>
<dbReference type="GO" id="GO:0070573">
    <property type="term" value="F:metallodipeptidase activity"/>
    <property type="evidence" value="ECO:0007669"/>
    <property type="project" value="TreeGrafter"/>
</dbReference>
<evidence type="ECO:0000256" key="13">
    <source>
        <dbReference type="ARBA" id="ARBA00061423"/>
    </source>
</evidence>
<evidence type="ECO:0000256" key="12">
    <source>
        <dbReference type="ARBA" id="ARBA00044252"/>
    </source>
</evidence>
<evidence type="ECO:0000256" key="18">
    <source>
        <dbReference type="ARBA" id="ARBA00078074"/>
    </source>
</evidence>
<evidence type="ECO:0000256" key="5">
    <source>
        <dbReference type="ARBA" id="ARBA00022801"/>
    </source>
</evidence>
<evidence type="ECO:0000256" key="15">
    <source>
        <dbReference type="ARBA" id="ARBA00075285"/>
    </source>
</evidence>
<evidence type="ECO:0000256" key="17">
    <source>
        <dbReference type="ARBA" id="ARBA00077688"/>
    </source>
</evidence>
<evidence type="ECO:0000256" key="6">
    <source>
        <dbReference type="ARBA" id="ARBA00022833"/>
    </source>
</evidence>
<dbReference type="PANTHER" id="PTHR43501:SF1">
    <property type="entry name" value="CYTOSOL NON-SPECIFIC DIPEPTIDASE"/>
    <property type="match status" value="1"/>
</dbReference>
<evidence type="ECO:0000256" key="14">
    <source>
        <dbReference type="ARBA" id="ARBA00071271"/>
    </source>
</evidence>
<comment type="catalytic activity">
    <reaction evidence="10">
        <text>Hydrolysis of dipeptides, preferentially hydrophobic dipeptides including prolyl amino acids.</text>
        <dbReference type="EC" id="3.4.13.18"/>
    </reaction>
</comment>
<evidence type="ECO:0000259" key="19">
    <source>
        <dbReference type="Pfam" id="PF07687"/>
    </source>
</evidence>
<dbReference type="SUPFAM" id="SSF53187">
    <property type="entry name" value="Zn-dependent exopeptidases"/>
    <property type="match status" value="1"/>
</dbReference>
<evidence type="ECO:0000256" key="1">
    <source>
        <dbReference type="ARBA" id="ARBA00001941"/>
    </source>
</evidence>
<dbReference type="PANTHER" id="PTHR43501">
    <property type="entry name" value="CYTOSOL NON-SPECIFIC DIPEPTIDASE"/>
    <property type="match status" value="1"/>
</dbReference>
<evidence type="ECO:0000256" key="8">
    <source>
        <dbReference type="ARBA" id="ARBA00023049"/>
    </source>
</evidence>
<dbReference type="EC" id="3.4.13.18" evidence="11"/>
<keyword evidence="9" id="KW-0170">Cobalt</keyword>
<dbReference type="OrthoDB" id="9773892at2"/>
<dbReference type="RefSeq" id="WP_140475374.1">
    <property type="nucleotide sequence ID" value="NZ_RCZD01000017.1"/>
</dbReference>
<dbReference type="InterPro" id="IPR011650">
    <property type="entry name" value="Peptidase_M20_dimer"/>
</dbReference>
<sequence length="486" mass="52174">MSELSQLSPQPLWDIFAKVCSIPHPSYHEEALAKHIVEWAQEKGIHAERDEVGNILLRKPATKGMENRKPVALQAHLDMVPQKNNDTVHDFTKDPIQPFIENGWVKARGTTLGADNGIGLASALAVIADDSVEHGPLEVLLTMTEETGMAGAFGLQPNWLQSEILINTDSETEGEIYMGCAGGIDFTATLPLTREAVPAGYSTLKLTLKGLKGGHSGAEIHLGLGNASKLLARFLAEHADTLGLRLLDFTGGTLRNAIPREAIVTLAVAAGNVDTLKAAAQEFLATLQFELSAVEKKIALVVEATESPATALSVASQNGFIALLNATPNGVIRMSDDVKGVVETSLNVGVVTMKDDEVAINSLIRSLIDSGKEYVVSMLDSLGKLAGAKTLAKGSYPGWKPEPSSPVMTLVRETYQQLFDKTPNIMVIHAGLECGLFKKPYPNMDMVSIGPTITGPHSPDEQVHIESVGLYWQLLTALLKAIPERK</sequence>
<accession>A0A502G1M7</accession>
<name>A0A502G1M7_9GAMM</name>
<proteinExistence type="inferred from homology"/>
<dbReference type="Pfam" id="PF07687">
    <property type="entry name" value="M20_dimer"/>
    <property type="match status" value="1"/>
</dbReference>
<reference evidence="20 21" key="1">
    <citation type="journal article" date="2019" name="Environ. Microbiol.">
        <title>Species interactions and distinct microbial communities in high Arctic permafrost affected cryosols are associated with the CH4 and CO2 gas fluxes.</title>
        <authorList>
            <person name="Altshuler I."/>
            <person name="Hamel J."/>
            <person name="Turney S."/>
            <person name="Magnuson E."/>
            <person name="Levesque R."/>
            <person name="Greer C."/>
            <person name="Whyte L.G."/>
        </authorList>
    </citation>
    <scope>NUCLEOTIDE SEQUENCE [LARGE SCALE GENOMIC DNA]</scope>
    <source>
        <strain evidence="20 21">E4</strain>
    </source>
</reference>
<comment type="cofactor">
    <cofactor evidence="2">
        <name>Zn(2+)</name>
        <dbReference type="ChEBI" id="CHEBI:29105"/>
    </cofactor>
</comment>
<evidence type="ECO:0000313" key="21">
    <source>
        <dbReference type="Proteomes" id="UP000317663"/>
    </source>
</evidence>
<dbReference type="PRINTS" id="PR00934">
    <property type="entry name" value="XHISDIPTASE"/>
</dbReference>